<name>A0A3B3SH36_9TELE</name>
<evidence type="ECO:0000313" key="3">
    <source>
        <dbReference type="Proteomes" id="UP000261540"/>
    </source>
</evidence>
<reference evidence="2" key="1">
    <citation type="submission" date="2025-08" db="UniProtKB">
        <authorList>
            <consortium name="Ensembl"/>
        </authorList>
    </citation>
    <scope>IDENTIFICATION</scope>
</reference>
<feature type="region of interest" description="Disordered" evidence="1">
    <location>
        <begin position="21"/>
        <end position="46"/>
    </location>
</feature>
<dbReference type="Proteomes" id="UP000261540">
    <property type="component" value="Unplaced"/>
</dbReference>
<reference evidence="2" key="2">
    <citation type="submission" date="2025-09" db="UniProtKB">
        <authorList>
            <consortium name="Ensembl"/>
        </authorList>
    </citation>
    <scope>IDENTIFICATION</scope>
</reference>
<accession>A0A3B3SH36</accession>
<proteinExistence type="predicted"/>
<dbReference type="GeneTree" id="ENSGT01060000248708"/>
<feature type="compositionally biased region" description="Basic and acidic residues" evidence="1">
    <location>
        <begin position="22"/>
        <end position="32"/>
    </location>
</feature>
<organism evidence="2 3">
    <name type="scientific">Paramormyrops kingsleyae</name>
    <dbReference type="NCBI Taxonomy" id="1676925"/>
    <lineage>
        <taxon>Eukaryota</taxon>
        <taxon>Metazoa</taxon>
        <taxon>Chordata</taxon>
        <taxon>Craniata</taxon>
        <taxon>Vertebrata</taxon>
        <taxon>Euteleostomi</taxon>
        <taxon>Actinopterygii</taxon>
        <taxon>Neopterygii</taxon>
        <taxon>Teleostei</taxon>
        <taxon>Osteoglossocephala</taxon>
        <taxon>Osteoglossomorpha</taxon>
        <taxon>Osteoglossiformes</taxon>
        <taxon>Mormyridae</taxon>
        <taxon>Paramormyrops</taxon>
    </lineage>
</organism>
<sequence>MDSVVKRTLAAPFKHLTSCVSRAEEGGDESRARSPPTGSRLGALPAAQMRSYRADLEKERKLRAARDVQRNAERAALRAHYRSKYRLAEVQPTHAVRILSAASGSIRKMPLFLRADFLHSERCRQDLPPCNL</sequence>
<dbReference type="Ensembl" id="ENSPKIT00000010894.1">
    <property type="protein sequence ID" value="ENSPKIP00000030089.1"/>
    <property type="gene ID" value="ENSPKIG00000011075.1"/>
</dbReference>
<dbReference type="AlphaFoldDB" id="A0A3B3SH36"/>
<protein>
    <submittedName>
        <fullName evidence="2">Uncharacterized protein</fullName>
    </submittedName>
</protein>
<evidence type="ECO:0000256" key="1">
    <source>
        <dbReference type="SAM" id="MobiDB-lite"/>
    </source>
</evidence>
<keyword evidence="3" id="KW-1185">Reference proteome</keyword>
<evidence type="ECO:0000313" key="2">
    <source>
        <dbReference type="Ensembl" id="ENSPKIP00000030089.1"/>
    </source>
</evidence>